<comment type="caution">
    <text evidence="1">The sequence shown here is derived from an EMBL/GenBank/DDBJ whole genome shotgun (WGS) entry which is preliminary data.</text>
</comment>
<dbReference type="NCBIfam" id="TIGR02522">
    <property type="entry name" value="pilus_cpaD"/>
    <property type="match status" value="1"/>
</dbReference>
<dbReference type="AlphaFoldDB" id="A0A7X5F5I7"/>
<keyword evidence="2" id="KW-1185">Reference proteome</keyword>
<accession>A0A7X5F5I7</accession>
<dbReference type="EMBL" id="JAABLQ010000001">
    <property type="protein sequence ID" value="NBN79195.1"/>
    <property type="molecule type" value="Genomic_DNA"/>
</dbReference>
<reference evidence="2" key="1">
    <citation type="submission" date="2020-01" db="EMBL/GenBank/DDBJ databases">
        <authorList>
            <person name="Fang Y."/>
            <person name="Sun R."/>
            <person name="Nie L."/>
            <person name="He J."/>
            <person name="Hao L."/>
            <person name="Wang L."/>
            <person name="Su S."/>
            <person name="Lv E."/>
            <person name="Zhang Z."/>
            <person name="Xie R."/>
            <person name="Liu H."/>
        </authorList>
    </citation>
    <scope>NUCLEOTIDE SEQUENCE [LARGE SCALE GENOMIC DNA]</scope>
    <source>
        <strain evidence="2">XCT-53</strain>
    </source>
</reference>
<protein>
    <submittedName>
        <fullName evidence="1">Pilus assembly protein</fullName>
    </submittedName>
</protein>
<evidence type="ECO:0000313" key="1">
    <source>
        <dbReference type="EMBL" id="NBN79195.1"/>
    </source>
</evidence>
<name>A0A7X5F5I7_9HYPH</name>
<dbReference type="PROSITE" id="PS51257">
    <property type="entry name" value="PROKAR_LIPOPROTEIN"/>
    <property type="match status" value="1"/>
</dbReference>
<sequence>MRIPMKALILSAGVAAVLGGCQSQQTAASLATTDYRLRHPILITEQPETLDLPVAPGTRQLSRDYTSRIAAFGSQARASGAGSVEILVPSGAATESAGHALAPQIRSALAKGGVPARSISTSSYPVGDPSAAAPIRIGYSRVKASAGTCGHWPDNLGGGIGANVDNYNFGCATQSNLAAMVANPADLLGPRPQGAADQNRRAVVFAKYRNGERTASEYKEGVGAQISNVGGGN</sequence>
<dbReference type="Pfam" id="PF09476">
    <property type="entry name" value="Pilus_CpaD"/>
    <property type="match status" value="1"/>
</dbReference>
<dbReference type="RefSeq" id="WP_161676617.1">
    <property type="nucleotide sequence ID" value="NZ_JAABLP010000003.1"/>
</dbReference>
<gene>
    <name evidence="1" type="ORF">GWI72_13030</name>
</gene>
<dbReference type="Proteomes" id="UP000586722">
    <property type="component" value="Unassembled WGS sequence"/>
</dbReference>
<dbReference type="InterPro" id="IPR013361">
    <property type="entry name" value="Pilus_CpaD"/>
</dbReference>
<evidence type="ECO:0000313" key="2">
    <source>
        <dbReference type="Proteomes" id="UP000586722"/>
    </source>
</evidence>
<dbReference type="InterPro" id="IPR019027">
    <property type="entry name" value="Pilus_biogenesis_CpaD-related"/>
</dbReference>
<organism evidence="1 2">
    <name type="scientific">Pannonibacter tanglangensis</name>
    <dbReference type="NCBI Taxonomy" id="2750084"/>
    <lineage>
        <taxon>Bacteria</taxon>
        <taxon>Pseudomonadati</taxon>
        <taxon>Pseudomonadota</taxon>
        <taxon>Alphaproteobacteria</taxon>
        <taxon>Hyphomicrobiales</taxon>
        <taxon>Stappiaceae</taxon>
        <taxon>Pannonibacter</taxon>
    </lineage>
</organism>
<proteinExistence type="predicted"/>